<sequence>MSNFISIDKLYYAVQTKDDETGATYSTPKPLGAAVQISADPTVASGSFYGDGFLKEQAYMVTDAKVSVETESLPIEIYAELLGHELDSQGGMTFGKFDQAPYVCLMYRRQKVNGHYRYIKLLKVKFQDIKDDGSTVNNSVKIQDETLDGSAITRIFDGQWKAIKDEDAEGYTDVSTSWFASV</sequence>
<accession>R4K2J3</accession>
<protein>
    <submittedName>
        <fullName evidence="1">Phage major tail protein, phi13 family</fullName>
    </submittedName>
</protein>
<dbReference type="InterPro" id="IPR006724">
    <property type="entry name" value="Phage_TTP"/>
</dbReference>
<dbReference type="HOGENOM" id="CLU_080118_1_1_9"/>
<dbReference type="Pfam" id="PF04630">
    <property type="entry name" value="Phage_TTP_1"/>
    <property type="match status" value="1"/>
</dbReference>
<dbReference type="EMBL" id="CP003261">
    <property type="protein sequence ID" value="AGK96803.1"/>
    <property type="molecule type" value="Genomic_DNA"/>
</dbReference>
<dbReference type="KEGG" id="cpas:Clopa_1903"/>
<dbReference type="NCBIfam" id="TIGR01603">
    <property type="entry name" value="maj_tail_phi13"/>
    <property type="match status" value="1"/>
</dbReference>
<dbReference type="InterPro" id="IPR006490">
    <property type="entry name" value="Maj_tail_phi13"/>
</dbReference>
<dbReference type="STRING" id="86416.Clopa_1903"/>
<dbReference type="AlphaFoldDB" id="R4K2J3"/>
<dbReference type="eggNOG" id="COG5492">
    <property type="taxonomic scope" value="Bacteria"/>
</dbReference>
<dbReference type="Proteomes" id="UP000013523">
    <property type="component" value="Chromosome"/>
</dbReference>
<gene>
    <name evidence="1" type="ORF">Clopa_1903</name>
</gene>
<organism evidence="1 2">
    <name type="scientific">Clostridium pasteurianum BC1</name>
    <dbReference type="NCBI Taxonomy" id="86416"/>
    <lineage>
        <taxon>Bacteria</taxon>
        <taxon>Bacillati</taxon>
        <taxon>Bacillota</taxon>
        <taxon>Clostridia</taxon>
        <taxon>Eubacteriales</taxon>
        <taxon>Clostridiaceae</taxon>
        <taxon>Clostridium</taxon>
    </lineage>
</organism>
<dbReference type="PATRIC" id="fig|86416.3.peg.1874"/>
<dbReference type="RefSeq" id="WP_015615121.1">
    <property type="nucleotide sequence ID" value="NC_021182.1"/>
</dbReference>
<evidence type="ECO:0000313" key="2">
    <source>
        <dbReference type="Proteomes" id="UP000013523"/>
    </source>
</evidence>
<name>R4K2J3_CLOPA</name>
<keyword evidence="2" id="KW-1185">Reference proteome</keyword>
<reference evidence="1 2" key="1">
    <citation type="submission" date="2012-01" db="EMBL/GenBank/DDBJ databases">
        <title>Complete sequence of chromosome of Clostridium pasteurianum BC1.</title>
        <authorList>
            <consortium name="US DOE Joint Genome Institute"/>
            <person name="Lucas S."/>
            <person name="Han J."/>
            <person name="Lapidus A."/>
            <person name="Cheng J.-F."/>
            <person name="Goodwin L."/>
            <person name="Pitluck S."/>
            <person name="Peters L."/>
            <person name="Mikhailova N."/>
            <person name="Teshima H."/>
            <person name="Detter J.C."/>
            <person name="Han C."/>
            <person name="Tapia R."/>
            <person name="Land M."/>
            <person name="Hauser L."/>
            <person name="Kyrpides N."/>
            <person name="Ivanova N."/>
            <person name="Pagani I."/>
            <person name="Dunn J."/>
            <person name="Taghavi S."/>
            <person name="Francis A."/>
            <person name="van der Lelie D."/>
            <person name="Woyke T."/>
        </authorList>
    </citation>
    <scope>NUCLEOTIDE SEQUENCE [LARGE SCALE GENOMIC DNA]</scope>
    <source>
        <strain evidence="1 2">BC1</strain>
    </source>
</reference>
<dbReference type="OrthoDB" id="3078218at2"/>
<evidence type="ECO:0000313" key="1">
    <source>
        <dbReference type="EMBL" id="AGK96803.1"/>
    </source>
</evidence>
<proteinExistence type="predicted"/>